<name>A0ABV5X3H5_9MICO</name>
<organism evidence="1 2">
    <name type="scientific">Brevibacterium otitidis</name>
    <dbReference type="NCBI Taxonomy" id="53364"/>
    <lineage>
        <taxon>Bacteria</taxon>
        <taxon>Bacillati</taxon>
        <taxon>Actinomycetota</taxon>
        <taxon>Actinomycetes</taxon>
        <taxon>Micrococcales</taxon>
        <taxon>Brevibacteriaceae</taxon>
        <taxon>Brevibacterium</taxon>
    </lineage>
</organism>
<sequence length="53" mass="5769">MAEPLNLTACPFEQLYGPDRISTFGGGYGFDLAECVSWLFDVEKPQDDLGLAA</sequence>
<reference evidence="1 2" key="1">
    <citation type="submission" date="2024-09" db="EMBL/GenBank/DDBJ databases">
        <authorList>
            <person name="Sun Q."/>
            <person name="Mori K."/>
        </authorList>
    </citation>
    <scope>NUCLEOTIDE SEQUENCE [LARGE SCALE GENOMIC DNA]</scope>
    <source>
        <strain evidence="1 2">JCM 11683</strain>
    </source>
</reference>
<comment type="caution">
    <text evidence="1">The sequence shown here is derived from an EMBL/GenBank/DDBJ whole genome shotgun (WGS) entry which is preliminary data.</text>
</comment>
<evidence type="ECO:0000313" key="1">
    <source>
        <dbReference type="EMBL" id="MFB9776996.1"/>
    </source>
</evidence>
<protein>
    <submittedName>
        <fullName evidence="1">Uncharacterized protein</fullName>
    </submittedName>
</protein>
<dbReference type="Proteomes" id="UP001589707">
    <property type="component" value="Unassembled WGS sequence"/>
</dbReference>
<proteinExistence type="predicted"/>
<evidence type="ECO:0000313" key="2">
    <source>
        <dbReference type="Proteomes" id="UP001589707"/>
    </source>
</evidence>
<keyword evidence="2" id="KW-1185">Reference proteome</keyword>
<dbReference type="RefSeq" id="WP_376840917.1">
    <property type="nucleotide sequence ID" value="NZ_JBHMAU010000069.1"/>
</dbReference>
<dbReference type="EMBL" id="JBHMAU010000069">
    <property type="protein sequence ID" value="MFB9776996.1"/>
    <property type="molecule type" value="Genomic_DNA"/>
</dbReference>
<accession>A0ABV5X3H5</accession>
<gene>
    <name evidence="1" type="ORF">ACFFN1_11400</name>
</gene>